<dbReference type="NCBIfam" id="NF005866">
    <property type="entry name" value="PRK07803.1"/>
    <property type="match status" value="1"/>
</dbReference>
<evidence type="ECO:0000256" key="1">
    <source>
        <dbReference type="ARBA" id="ARBA00001974"/>
    </source>
</evidence>
<dbReference type="InterPro" id="IPR036188">
    <property type="entry name" value="FAD/NAD-bd_sf"/>
</dbReference>
<evidence type="ECO:0000259" key="9">
    <source>
        <dbReference type="Pfam" id="PF02910"/>
    </source>
</evidence>
<dbReference type="InterPro" id="IPR030664">
    <property type="entry name" value="SdhA/FrdA/AprA"/>
</dbReference>
<evidence type="ECO:0000256" key="5">
    <source>
        <dbReference type="PIRSR" id="PIRSR000171-1"/>
    </source>
</evidence>
<dbReference type="SUPFAM" id="SSF56425">
    <property type="entry name" value="Succinate dehydrogenase/fumarate reductase flavoprotein, catalytic domain"/>
    <property type="match status" value="1"/>
</dbReference>
<feature type="domain" description="Fumarate reductase/succinate dehydrogenase flavoprotein-like C-terminal" evidence="9">
    <location>
        <begin position="493"/>
        <end position="605"/>
    </location>
</feature>
<dbReference type="InterPro" id="IPR003953">
    <property type="entry name" value="FAD-dep_OxRdtase_2_FAD-bd"/>
</dbReference>
<reference evidence="10" key="1">
    <citation type="journal article" date="2014" name="Int. J. Syst. Evol. Microbiol.">
        <title>Complete genome sequence of Corynebacterium casei LMG S-19264T (=DSM 44701T), isolated from a smear-ripened cheese.</title>
        <authorList>
            <consortium name="US DOE Joint Genome Institute (JGI-PGF)"/>
            <person name="Walter F."/>
            <person name="Albersmeier A."/>
            <person name="Kalinowski J."/>
            <person name="Ruckert C."/>
        </authorList>
    </citation>
    <scope>NUCLEOTIDE SEQUENCE</scope>
    <source>
        <strain evidence="10">CGMCC 4.7299</strain>
    </source>
</reference>
<dbReference type="InterPro" id="IPR015939">
    <property type="entry name" value="Fum_Rdtase/Succ_DH_flav-like_C"/>
</dbReference>
<dbReference type="Pfam" id="PF00890">
    <property type="entry name" value="FAD_binding_2"/>
    <property type="match status" value="1"/>
</dbReference>
<dbReference type="GO" id="GO:0033765">
    <property type="term" value="F:steroid dehydrogenase activity, acting on the CH-CH group of donors"/>
    <property type="evidence" value="ECO:0007669"/>
    <property type="project" value="UniProtKB-ARBA"/>
</dbReference>
<name>A0A8J3C2D1_9ACTN</name>
<feature type="binding site" evidence="6">
    <location>
        <position position="394"/>
    </location>
    <ligand>
        <name>substrate</name>
    </ligand>
</feature>
<feature type="binding site" evidence="6">
    <location>
        <position position="234"/>
    </location>
    <ligand>
        <name>FAD</name>
        <dbReference type="ChEBI" id="CHEBI:57692"/>
    </ligand>
</feature>
<dbReference type="Pfam" id="PF02910">
    <property type="entry name" value="Succ_DH_flav_C"/>
    <property type="match status" value="1"/>
</dbReference>
<feature type="compositionally biased region" description="Basic and acidic residues" evidence="7">
    <location>
        <begin position="310"/>
        <end position="327"/>
    </location>
</feature>
<evidence type="ECO:0000313" key="11">
    <source>
        <dbReference type="Proteomes" id="UP000656042"/>
    </source>
</evidence>
<dbReference type="Gene3D" id="1.20.58.100">
    <property type="entry name" value="Fumarate reductase/succinate dehydrogenase flavoprotein-like, C-terminal domain"/>
    <property type="match status" value="1"/>
</dbReference>
<evidence type="ECO:0000256" key="4">
    <source>
        <dbReference type="ARBA" id="ARBA00023002"/>
    </source>
</evidence>
<comment type="cofactor">
    <cofactor evidence="1 6">
        <name>FAD</name>
        <dbReference type="ChEBI" id="CHEBI:57692"/>
    </cofactor>
</comment>
<dbReference type="FunFam" id="3.90.700.10:FF:000005">
    <property type="entry name" value="Succinate dehydrogenase flavoprotein subunit"/>
    <property type="match status" value="1"/>
</dbReference>
<organism evidence="10 11">
    <name type="scientific">Mangrovihabitans endophyticus</name>
    <dbReference type="NCBI Taxonomy" id="1751298"/>
    <lineage>
        <taxon>Bacteria</taxon>
        <taxon>Bacillati</taxon>
        <taxon>Actinomycetota</taxon>
        <taxon>Actinomycetes</taxon>
        <taxon>Micromonosporales</taxon>
        <taxon>Micromonosporaceae</taxon>
        <taxon>Mangrovihabitans</taxon>
    </lineage>
</organism>
<evidence type="ECO:0000313" key="10">
    <source>
        <dbReference type="EMBL" id="GGL05060.1"/>
    </source>
</evidence>
<feature type="binding site" evidence="6">
    <location>
        <begin position="436"/>
        <end position="437"/>
    </location>
    <ligand>
        <name>FAD</name>
        <dbReference type="ChEBI" id="CHEBI:57692"/>
    </ligand>
</feature>
<sequence length="641" mass="70264">MTTRIERHHYDVVVIGAGGAGLRAAIEARLAGKKTAIISKSLFGKAHTVMAEGGAAAAMGNVNSRDNWMVHFRDTMRGGKFLNNFRMAELHAKEAPERIWELETYGALFDRTKEGKISQRNFGGHEYPRLAHVGDRTGLELIRTLQQKIVSLQQEDKAEFGNYEARIKVFAETTITDLLLDHSAPGSAKVAGAFGYYRETGEFILLEAPAVVLATGGVGRSYKVTSNSWEYTGDGHALALRAGASLINMEFLQFHPTGMVWPPSVKGILVTESVRGDGGVLRNSEGKRFMFDYVPDVFRRQYADTEEEADRWYTDPDNNRRPPELLPRDEVARAINSEVKAGRGSPAGGVFLDVSTRMSAETITRRLPSMYHQFKELADVDITKGPMEVGPTCHYVMGGVEVDPDTGSTSGPVEGLFAAGEVSGGMHGSNRLGGNSLSDLLVFGKRAGEHAAAYADALPRRPKVSTSDVEAAVDTALAPLQRQSGENPYTLQQDLQTVMGDLVGIIRREGELADSLKRLQELKQRVANVGAVGGRAYNPGWHLALDLRNMLAVSECTAKAALEREESRGGHTREDFPSMNPQWRLVNLVCSIDEGGDVHLDRKPVPKMRDELITLFDRAELSKYLTEDELTEFDALSGEAE</sequence>
<reference evidence="10" key="2">
    <citation type="submission" date="2020-09" db="EMBL/GenBank/DDBJ databases">
        <authorList>
            <person name="Sun Q."/>
            <person name="Zhou Y."/>
        </authorList>
    </citation>
    <scope>NUCLEOTIDE SEQUENCE</scope>
    <source>
        <strain evidence="10">CGMCC 4.7299</strain>
    </source>
</reference>
<dbReference type="SUPFAM" id="SSF51905">
    <property type="entry name" value="FAD/NAD(P)-binding domain"/>
    <property type="match status" value="1"/>
</dbReference>
<evidence type="ECO:0000256" key="2">
    <source>
        <dbReference type="ARBA" id="ARBA00022630"/>
    </source>
</evidence>
<feature type="binding site" evidence="6">
    <location>
        <position position="255"/>
    </location>
    <ligand>
        <name>substrate</name>
    </ligand>
</feature>
<feature type="binding site" evidence="6">
    <location>
        <position position="421"/>
    </location>
    <ligand>
        <name>FAD</name>
        <dbReference type="ChEBI" id="CHEBI:57692"/>
    </ligand>
</feature>
<gene>
    <name evidence="10" type="primary">sdhA</name>
    <name evidence="10" type="ORF">GCM10012284_44520</name>
</gene>
<dbReference type="Gene3D" id="3.50.50.60">
    <property type="entry name" value="FAD/NAD(P)-binding domain"/>
    <property type="match status" value="1"/>
</dbReference>
<feature type="binding site" evidence="6">
    <location>
        <position position="431"/>
    </location>
    <ligand>
        <name>substrate</name>
    </ligand>
</feature>
<proteinExistence type="predicted"/>
<feature type="region of interest" description="Disordered" evidence="7">
    <location>
        <begin position="308"/>
        <end position="327"/>
    </location>
</feature>
<protein>
    <submittedName>
        <fullName evidence="10">Succinate dehydrogenase flavoprotein subunit</fullName>
    </submittedName>
</protein>
<feature type="binding site" evidence="6">
    <location>
        <position position="271"/>
    </location>
    <ligand>
        <name>substrate</name>
    </ligand>
</feature>
<dbReference type="EMBL" id="BMMX01000023">
    <property type="protein sequence ID" value="GGL05060.1"/>
    <property type="molecule type" value="Genomic_DNA"/>
</dbReference>
<dbReference type="RefSeq" id="WP_189081214.1">
    <property type="nucleotide sequence ID" value="NZ_BMMX01000023.1"/>
</dbReference>
<dbReference type="PANTHER" id="PTHR11632:SF51">
    <property type="entry name" value="SUCCINATE DEHYDROGENASE [UBIQUINONE] FLAVOPROTEIN SUBUNIT, MITOCHONDRIAL"/>
    <property type="match status" value="1"/>
</dbReference>
<dbReference type="AlphaFoldDB" id="A0A8J3C2D1"/>
<evidence type="ECO:0000259" key="8">
    <source>
        <dbReference type="Pfam" id="PF00890"/>
    </source>
</evidence>
<keyword evidence="4" id="KW-0560">Oxidoreductase</keyword>
<feature type="binding site" evidence="6">
    <location>
        <begin position="16"/>
        <end position="21"/>
    </location>
    <ligand>
        <name>FAD</name>
        <dbReference type="ChEBI" id="CHEBI:57692"/>
    </ligand>
</feature>
<evidence type="ECO:0000256" key="3">
    <source>
        <dbReference type="ARBA" id="ARBA00022827"/>
    </source>
</evidence>
<feature type="active site" description="Proton acceptor" evidence="5">
    <location>
        <position position="328"/>
    </location>
</feature>
<keyword evidence="2 6" id="KW-0285">Flavoprotein</keyword>
<comment type="caution">
    <text evidence="10">The sequence shown here is derived from an EMBL/GenBank/DDBJ whole genome shotgun (WGS) entry which is preliminary data.</text>
</comment>
<keyword evidence="11" id="KW-1185">Reference proteome</keyword>
<dbReference type="Proteomes" id="UP000656042">
    <property type="component" value="Unassembled WGS sequence"/>
</dbReference>
<dbReference type="SUPFAM" id="SSF46977">
    <property type="entry name" value="Succinate dehydrogenase/fumarate reductase flavoprotein C-terminal domain"/>
    <property type="match status" value="1"/>
</dbReference>
<feature type="binding site" evidence="6">
    <location>
        <begin position="39"/>
        <end position="54"/>
    </location>
    <ligand>
        <name>FAD</name>
        <dbReference type="ChEBI" id="CHEBI:57692"/>
    </ligand>
</feature>
<dbReference type="Gene3D" id="3.90.700.10">
    <property type="entry name" value="Succinate dehydrogenase/fumarate reductase flavoprotein, catalytic domain"/>
    <property type="match status" value="1"/>
</dbReference>
<dbReference type="InterPro" id="IPR037099">
    <property type="entry name" value="Fum_R/Succ_DH_flav-like_C_sf"/>
</dbReference>
<dbReference type="PANTHER" id="PTHR11632">
    <property type="entry name" value="SUCCINATE DEHYDROGENASE 2 FLAVOPROTEIN SUBUNIT"/>
    <property type="match status" value="1"/>
</dbReference>
<feature type="domain" description="FAD-dependent oxidoreductase 2 FAD-binding" evidence="8">
    <location>
        <begin position="11"/>
        <end position="437"/>
    </location>
</feature>
<evidence type="ECO:0000256" key="6">
    <source>
        <dbReference type="PIRSR" id="PIRSR630664-51"/>
    </source>
</evidence>
<keyword evidence="3 6" id="KW-0274">FAD</keyword>
<dbReference type="FunFam" id="3.50.50.60:FF:000026">
    <property type="entry name" value="Succinate dehydrogenase flavoprotein subunit"/>
    <property type="match status" value="1"/>
</dbReference>
<dbReference type="PIRSF" id="PIRSF000171">
    <property type="entry name" value="SDHA_APRA_LASPO"/>
    <property type="match status" value="1"/>
</dbReference>
<dbReference type="InterPro" id="IPR027477">
    <property type="entry name" value="Succ_DH/fumarate_Rdtase_cat_sf"/>
</dbReference>
<accession>A0A8J3C2D1</accession>
<evidence type="ECO:0000256" key="7">
    <source>
        <dbReference type="SAM" id="MobiDB-lite"/>
    </source>
</evidence>